<feature type="domain" description="Nudix hydrolase" evidence="3">
    <location>
        <begin position="51"/>
        <end position="177"/>
    </location>
</feature>
<sequence>MNGNPVGQPRPATTRLLERIFGISITELLTSPDADEDFPDVEIPRQSSPAGHELRVAIAVVTKETDVLIVCRRDEASGLTWQFPAGIVKPGTRAEAVAVRETVAETGVRCLAVRSIGSRLHPATNVRCDYVLCEYVAGDAQNADPAENADVTWIDRRRLTRFIAPDQIYRPVLDILGVTEQPTLA</sequence>
<accession>A0A838ADJ7</accession>
<keyword evidence="5" id="KW-1185">Reference proteome</keyword>
<proteinExistence type="predicted"/>
<evidence type="ECO:0000256" key="1">
    <source>
        <dbReference type="ARBA" id="ARBA00001946"/>
    </source>
</evidence>
<dbReference type="InterPro" id="IPR015797">
    <property type="entry name" value="NUDIX_hydrolase-like_dom_sf"/>
</dbReference>
<evidence type="ECO:0000313" key="5">
    <source>
        <dbReference type="Proteomes" id="UP000582974"/>
    </source>
</evidence>
<dbReference type="PANTHER" id="PTHR43046:SF14">
    <property type="entry name" value="MUTT_NUDIX FAMILY PROTEIN"/>
    <property type="match status" value="1"/>
</dbReference>
<reference evidence="4 5" key="1">
    <citation type="submission" date="2020-07" db="EMBL/GenBank/DDBJ databases">
        <title>Genome of Haloechinothrix sp.</title>
        <authorList>
            <person name="Tang S.-K."/>
            <person name="Yang L."/>
            <person name="Zhu W.-Y."/>
        </authorList>
    </citation>
    <scope>NUCLEOTIDE SEQUENCE [LARGE SCALE GENOMIC DNA]</scope>
    <source>
        <strain evidence="4 5">YIM 98757</strain>
    </source>
</reference>
<evidence type="ECO:0000259" key="3">
    <source>
        <dbReference type="PROSITE" id="PS51462"/>
    </source>
</evidence>
<dbReference type="Gene3D" id="3.90.79.10">
    <property type="entry name" value="Nucleoside Triphosphate Pyrophosphohydrolase"/>
    <property type="match status" value="1"/>
</dbReference>
<dbReference type="AlphaFoldDB" id="A0A838ADJ7"/>
<comment type="caution">
    <text evidence="4">The sequence shown here is derived from an EMBL/GenBank/DDBJ whole genome shotgun (WGS) entry which is preliminary data.</text>
</comment>
<name>A0A838ADJ7_9PSEU</name>
<evidence type="ECO:0000313" key="4">
    <source>
        <dbReference type="EMBL" id="MBA0127369.1"/>
    </source>
</evidence>
<dbReference type="SUPFAM" id="SSF55811">
    <property type="entry name" value="Nudix"/>
    <property type="match status" value="1"/>
</dbReference>
<dbReference type="Proteomes" id="UP000582974">
    <property type="component" value="Unassembled WGS sequence"/>
</dbReference>
<dbReference type="Pfam" id="PF00293">
    <property type="entry name" value="NUDIX"/>
    <property type="match status" value="1"/>
</dbReference>
<protein>
    <submittedName>
        <fullName evidence="4">NUDIX hydrolase</fullName>
    </submittedName>
</protein>
<dbReference type="GO" id="GO:0016787">
    <property type="term" value="F:hydrolase activity"/>
    <property type="evidence" value="ECO:0007669"/>
    <property type="project" value="UniProtKB-KW"/>
</dbReference>
<evidence type="ECO:0000256" key="2">
    <source>
        <dbReference type="ARBA" id="ARBA00022801"/>
    </source>
</evidence>
<dbReference type="PROSITE" id="PS51462">
    <property type="entry name" value="NUDIX"/>
    <property type="match status" value="1"/>
</dbReference>
<comment type="cofactor">
    <cofactor evidence="1">
        <name>Mg(2+)</name>
        <dbReference type="ChEBI" id="CHEBI:18420"/>
    </cofactor>
</comment>
<dbReference type="PANTHER" id="PTHR43046">
    <property type="entry name" value="GDP-MANNOSE MANNOSYL HYDROLASE"/>
    <property type="match status" value="1"/>
</dbReference>
<dbReference type="EMBL" id="JACCKD010000007">
    <property type="protein sequence ID" value="MBA0127369.1"/>
    <property type="molecule type" value="Genomic_DNA"/>
</dbReference>
<keyword evidence="2 4" id="KW-0378">Hydrolase</keyword>
<organism evidence="4 5">
    <name type="scientific">Haloechinothrix aidingensis</name>
    <dbReference type="NCBI Taxonomy" id="2752311"/>
    <lineage>
        <taxon>Bacteria</taxon>
        <taxon>Bacillati</taxon>
        <taxon>Actinomycetota</taxon>
        <taxon>Actinomycetes</taxon>
        <taxon>Pseudonocardiales</taxon>
        <taxon>Pseudonocardiaceae</taxon>
        <taxon>Haloechinothrix</taxon>
    </lineage>
</organism>
<dbReference type="CDD" id="cd02883">
    <property type="entry name" value="NUDIX_Hydrolase"/>
    <property type="match status" value="1"/>
</dbReference>
<gene>
    <name evidence="4" type="ORF">H0B56_17620</name>
</gene>
<dbReference type="InterPro" id="IPR000086">
    <property type="entry name" value="NUDIX_hydrolase_dom"/>
</dbReference>